<evidence type="ECO:0000313" key="1">
    <source>
        <dbReference type="EMBL" id="CRZ07076.1"/>
    </source>
</evidence>
<proteinExistence type="predicted"/>
<organism evidence="1">
    <name type="scientific">Spongospora subterranea</name>
    <dbReference type="NCBI Taxonomy" id="70186"/>
    <lineage>
        <taxon>Eukaryota</taxon>
        <taxon>Sar</taxon>
        <taxon>Rhizaria</taxon>
        <taxon>Endomyxa</taxon>
        <taxon>Phytomyxea</taxon>
        <taxon>Plasmodiophorida</taxon>
        <taxon>Plasmodiophoridae</taxon>
        <taxon>Spongospora</taxon>
    </lineage>
</organism>
<dbReference type="PANTHER" id="PTHR34615">
    <property type="entry name" value="PX DOMAIN-CONTAINING PROTEIN"/>
    <property type="match status" value="1"/>
</dbReference>
<dbReference type="AlphaFoldDB" id="A0A0H5QZD5"/>
<protein>
    <submittedName>
        <fullName evidence="1">Uncharacterized protein</fullName>
    </submittedName>
</protein>
<accession>A0A0H5QZD5</accession>
<dbReference type="PANTHER" id="PTHR34615:SF1">
    <property type="entry name" value="PX DOMAIN-CONTAINING PROTEIN"/>
    <property type="match status" value="1"/>
</dbReference>
<dbReference type="EMBL" id="HACM01006634">
    <property type="protein sequence ID" value="CRZ07076.1"/>
    <property type="molecule type" value="Transcribed_RNA"/>
</dbReference>
<reference evidence="1" key="1">
    <citation type="submission" date="2015-04" db="EMBL/GenBank/DDBJ databases">
        <title>The genome sequence of the plant pathogenic Rhizarian Plasmodiophora brassicae reveals insights in its biotrophic life cycle and the origin of chitin synthesis.</title>
        <authorList>
            <person name="Schwelm A."/>
            <person name="Fogelqvist J."/>
            <person name="Knaust A."/>
            <person name="Julke S."/>
            <person name="Lilja T."/>
            <person name="Dhandapani V."/>
            <person name="Bonilla-Rosso G."/>
            <person name="Karlsson M."/>
            <person name="Shevchenko A."/>
            <person name="Choi S.R."/>
            <person name="Kim H.G."/>
            <person name="Park J.Y."/>
            <person name="Lim Y.P."/>
            <person name="Ludwig-Muller J."/>
            <person name="Dixelius C."/>
        </authorList>
    </citation>
    <scope>NUCLEOTIDE SEQUENCE</scope>
    <source>
        <tissue evidence="1">Potato root galls</tissue>
    </source>
</reference>
<name>A0A0H5QZD5_9EUKA</name>
<sequence length="242" mass="27512">MFVGPELNDDQATEIICMIFFEVGQDLPKFLRVIAYLLENNVFRLRMSRVIAIDYSRRFNLPMDDSSALIRFRFTIGQLNRLVDALQLHDIVETDQIDRTTAVEALAMLCRRLAQPVRLTTISNEFGRSPPFLSRIINKTINLTPRAVRFIFDSELIVATWLANGAIVAPFLQCVPSTCWDCCLWRSGRLDLRQSKLNLVGTTRLAQISPMSPLESPPPLSRIGSFRTPCRVVQCSMAKSKF</sequence>